<keyword evidence="1 5" id="KW-0963">Cytoplasm</keyword>
<organism evidence="8 9">
    <name type="scientific">Cloacibacterium normanense</name>
    <dbReference type="NCBI Taxonomy" id="237258"/>
    <lineage>
        <taxon>Bacteria</taxon>
        <taxon>Pseudomonadati</taxon>
        <taxon>Bacteroidota</taxon>
        <taxon>Flavobacteriia</taxon>
        <taxon>Flavobacteriales</taxon>
        <taxon>Weeksellaceae</taxon>
    </lineage>
</organism>
<dbReference type="InterPro" id="IPR036976">
    <property type="entry name" value="RimM_N_sf"/>
</dbReference>
<evidence type="ECO:0000256" key="4">
    <source>
        <dbReference type="ARBA" id="ARBA00023186"/>
    </source>
</evidence>
<comment type="domain">
    <text evidence="5">The PRC barrel domain binds ribosomal protein uS19.</text>
</comment>
<dbReference type="InterPro" id="IPR056792">
    <property type="entry name" value="PRC_RimM"/>
</dbReference>
<keyword evidence="2 5" id="KW-0690">Ribosome biogenesis</keyword>
<dbReference type="InterPro" id="IPR009000">
    <property type="entry name" value="Transl_B-barrel_sf"/>
</dbReference>
<accession>A0A1E5UDN7</accession>
<comment type="subunit">
    <text evidence="5">Binds ribosomal protein uS19.</text>
</comment>
<keyword evidence="9" id="KW-1185">Reference proteome</keyword>
<comment type="function">
    <text evidence="5">An accessory protein needed during the final step in the assembly of 30S ribosomal subunit, possibly for assembly of the head region. Essential for efficient processing of 16S rRNA. May be needed both before and after RbfA during the maturation of 16S rRNA. It has affinity for free ribosomal 30S subunits but not for 70S ribosomes.</text>
</comment>
<keyword evidence="3 5" id="KW-0698">rRNA processing</keyword>
<dbReference type="Pfam" id="PF01782">
    <property type="entry name" value="RimM"/>
    <property type="match status" value="1"/>
</dbReference>
<dbReference type="GO" id="GO:0042274">
    <property type="term" value="P:ribosomal small subunit biogenesis"/>
    <property type="evidence" value="ECO:0007669"/>
    <property type="project" value="UniProtKB-UniRule"/>
</dbReference>
<evidence type="ECO:0000256" key="1">
    <source>
        <dbReference type="ARBA" id="ARBA00022490"/>
    </source>
</evidence>
<comment type="similarity">
    <text evidence="5">Belongs to the RimM family.</text>
</comment>
<dbReference type="SUPFAM" id="SSF50447">
    <property type="entry name" value="Translation proteins"/>
    <property type="match status" value="1"/>
</dbReference>
<evidence type="ECO:0000256" key="2">
    <source>
        <dbReference type="ARBA" id="ARBA00022517"/>
    </source>
</evidence>
<dbReference type="InterPro" id="IPR002676">
    <property type="entry name" value="RimM_N"/>
</dbReference>
<keyword evidence="4 5" id="KW-0143">Chaperone</keyword>
<dbReference type="SUPFAM" id="SSF50346">
    <property type="entry name" value="PRC-barrel domain"/>
    <property type="match status" value="1"/>
</dbReference>
<dbReference type="InterPro" id="IPR011033">
    <property type="entry name" value="PRC_barrel-like_sf"/>
</dbReference>
<proteinExistence type="inferred from homology"/>
<dbReference type="GO" id="GO:0005840">
    <property type="term" value="C:ribosome"/>
    <property type="evidence" value="ECO:0007669"/>
    <property type="project" value="InterPro"/>
</dbReference>
<evidence type="ECO:0000256" key="5">
    <source>
        <dbReference type="HAMAP-Rule" id="MF_00014"/>
    </source>
</evidence>
<dbReference type="PANTHER" id="PTHR33692">
    <property type="entry name" value="RIBOSOME MATURATION FACTOR RIMM"/>
    <property type="match status" value="1"/>
</dbReference>
<name>A0A1E5UDN7_9FLAO</name>
<gene>
    <name evidence="5 8" type="primary">rimM</name>
    <name evidence="8" type="ORF">BHF72_2492</name>
</gene>
<dbReference type="GO" id="GO:0006364">
    <property type="term" value="P:rRNA processing"/>
    <property type="evidence" value="ECO:0007669"/>
    <property type="project" value="UniProtKB-UniRule"/>
</dbReference>
<dbReference type="AlphaFoldDB" id="A0A1E5UDN7"/>
<dbReference type="Gene3D" id="2.40.30.60">
    <property type="entry name" value="RimM"/>
    <property type="match status" value="1"/>
</dbReference>
<sequence length="181" mass="20934">MKKEDCYFLGKITRKHGLKGNVIIKLDTDQPELYHKLEGIFVEVNGLLVPFFVEKQQWGNDNSKIITFKNSSEQLVEQSIGKNVFLPLSTLPKLSGNQFYYHEVIGYEIREEDGKSCGNIVEINDQTAQHYFILKLADKEIIIPIIKGWILEVNREEKFIKMQLPEGLMDVFLTPSKNDEQ</sequence>
<dbReference type="GO" id="GO:0043022">
    <property type="term" value="F:ribosome binding"/>
    <property type="evidence" value="ECO:0007669"/>
    <property type="project" value="InterPro"/>
</dbReference>
<dbReference type="PANTHER" id="PTHR33692:SF1">
    <property type="entry name" value="RIBOSOME MATURATION FACTOR RIMM"/>
    <property type="match status" value="1"/>
</dbReference>
<comment type="caution">
    <text evidence="8">The sequence shown here is derived from an EMBL/GenBank/DDBJ whole genome shotgun (WGS) entry which is preliminary data.</text>
</comment>
<evidence type="ECO:0000256" key="3">
    <source>
        <dbReference type="ARBA" id="ARBA00022552"/>
    </source>
</evidence>
<evidence type="ECO:0000259" key="6">
    <source>
        <dbReference type="Pfam" id="PF01782"/>
    </source>
</evidence>
<dbReference type="NCBIfam" id="TIGR02273">
    <property type="entry name" value="16S_RimM"/>
    <property type="match status" value="1"/>
</dbReference>
<dbReference type="STRING" id="237258.SAMN04489756_11087"/>
<dbReference type="GO" id="GO:0005737">
    <property type="term" value="C:cytoplasm"/>
    <property type="evidence" value="ECO:0007669"/>
    <property type="project" value="UniProtKB-SubCell"/>
</dbReference>
<dbReference type="Gene3D" id="2.30.30.240">
    <property type="entry name" value="PRC-barrel domain"/>
    <property type="match status" value="1"/>
</dbReference>
<dbReference type="InterPro" id="IPR011961">
    <property type="entry name" value="RimM"/>
</dbReference>
<reference evidence="8 9" key="1">
    <citation type="submission" date="2016-09" db="EMBL/GenBank/DDBJ databases">
        <authorList>
            <person name="Capua I."/>
            <person name="De Benedictis P."/>
            <person name="Joannis T."/>
            <person name="Lombin L.H."/>
            <person name="Cattoli G."/>
        </authorList>
    </citation>
    <scope>NUCLEOTIDE SEQUENCE [LARGE SCALE GENOMIC DNA]</scope>
    <source>
        <strain evidence="8 9">NRS-1</strain>
    </source>
</reference>
<evidence type="ECO:0000313" key="8">
    <source>
        <dbReference type="EMBL" id="OEL11033.1"/>
    </source>
</evidence>
<evidence type="ECO:0000259" key="7">
    <source>
        <dbReference type="Pfam" id="PF24986"/>
    </source>
</evidence>
<evidence type="ECO:0000313" key="9">
    <source>
        <dbReference type="Proteomes" id="UP000095601"/>
    </source>
</evidence>
<feature type="domain" description="Ribosome maturation factor RimM PRC barrel" evidence="7">
    <location>
        <begin position="102"/>
        <end position="168"/>
    </location>
</feature>
<protein>
    <recommendedName>
        <fullName evidence="5">Ribosome maturation factor RimM</fullName>
    </recommendedName>
</protein>
<dbReference type="PATRIC" id="fig|237258.4.peg.71"/>
<dbReference type="Proteomes" id="UP000095601">
    <property type="component" value="Unassembled WGS sequence"/>
</dbReference>
<dbReference type="EMBL" id="MKGI01000063">
    <property type="protein sequence ID" value="OEL11033.1"/>
    <property type="molecule type" value="Genomic_DNA"/>
</dbReference>
<dbReference type="KEGG" id="cnr:EB819_08765"/>
<dbReference type="Pfam" id="PF24986">
    <property type="entry name" value="PRC_RimM"/>
    <property type="match status" value="1"/>
</dbReference>
<dbReference type="OrthoDB" id="9810331at2"/>
<dbReference type="RefSeq" id="WP_069798864.1">
    <property type="nucleotide sequence ID" value="NZ_CP034157.1"/>
</dbReference>
<feature type="domain" description="RimM N-terminal" evidence="6">
    <location>
        <begin position="9"/>
        <end position="70"/>
    </location>
</feature>
<dbReference type="HAMAP" id="MF_00014">
    <property type="entry name" value="Ribosome_mat_RimM"/>
    <property type="match status" value="1"/>
</dbReference>
<comment type="subcellular location">
    <subcellularLocation>
        <location evidence="5">Cytoplasm</location>
    </subcellularLocation>
</comment>